<dbReference type="EMBL" id="JAOAOG010000326">
    <property type="protein sequence ID" value="KAJ6228577.1"/>
    <property type="molecule type" value="Genomic_DNA"/>
</dbReference>
<feature type="region of interest" description="Disordered" evidence="1">
    <location>
        <begin position="1028"/>
        <end position="1229"/>
    </location>
</feature>
<feature type="compositionally biased region" description="Low complexity" evidence="1">
    <location>
        <begin position="1214"/>
        <end position="1226"/>
    </location>
</feature>
<feature type="compositionally biased region" description="Basic and acidic residues" evidence="1">
    <location>
        <begin position="1031"/>
        <end position="1073"/>
    </location>
</feature>
<feature type="region of interest" description="Disordered" evidence="1">
    <location>
        <begin position="518"/>
        <end position="555"/>
    </location>
</feature>
<name>A0ABQ8X7M4_9EUKA</name>
<feature type="compositionally biased region" description="Acidic residues" evidence="1">
    <location>
        <begin position="873"/>
        <end position="893"/>
    </location>
</feature>
<feature type="compositionally biased region" description="Low complexity" evidence="1">
    <location>
        <begin position="525"/>
        <end position="552"/>
    </location>
</feature>
<protein>
    <submittedName>
        <fullName evidence="2">Chascon</fullName>
    </submittedName>
</protein>
<organism evidence="2 3">
    <name type="scientific">Anaeramoeba flamelloides</name>
    <dbReference type="NCBI Taxonomy" id="1746091"/>
    <lineage>
        <taxon>Eukaryota</taxon>
        <taxon>Metamonada</taxon>
        <taxon>Anaeramoebidae</taxon>
        <taxon>Anaeramoeba</taxon>
    </lineage>
</organism>
<proteinExistence type="predicted"/>
<reference evidence="2" key="1">
    <citation type="submission" date="2022-08" db="EMBL/GenBank/DDBJ databases">
        <title>Novel sulfate-reducing endosymbionts in the free-living metamonad Anaeramoeba.</title>
        <authorList>
            <person name="Jerlstrom-Hultqvist J."/>
            <person name="Cepicka I."/>
            <person name="Gallot-Lavallee L."/>
            <person name="Salas-Leiva D."/>
            <person name="Curtis B.A."/>
            <person name="Zahonova K."/>
            <person name="Pipaliya S."/>
            <person name="Dacks J."/>
            <person name="Roger A.J."/>
        </authorList>
    </citation>
    <scope>NUCLEOTIDE SEQUENCE</scope>
    <source>
        <strain evidence="2">Schooner1</strain>
    </source>
</reference>
<gene>
    <name evidence="2" type="ORF">M0813_08613</name>
</gene>
<feature type="compositionally biased region" description="Low complexity" evidence="1">
    <location>
        <begin position="386"/>
        <end position="400"/>
    </location>
</feature>
<comment type="caution">
    <text evidence="2">The sequence shown here is derived from an EMBL/GenBank/DDBJ whole genome shotgun (WGS) entry which is preliminary data.</text>
</comment>
<evidence type="ECO:0000313" key="3">
    <source>
        <dbReference type="Proteomes" id="UP001150062"/>
    </source>
</evidence>
<feature type="region of interest" description="Disordered" evidence="1">
    <location>
        <begin position="377"/>
        <end position="412"/>
    </location>
</feature>
<feature type="compositionally biased region" description="Basic and acidic residues" evidence="1">
    <location>
        <begin position="1098"/>
        <end position="1120"/>
    </location>
</feature>
<feature type="compositionally biased region" description="Basic and acidic residues" evidence="1">
    <location>
        <begin position="1163"/>
        <end position="1180"/>
    </location>
</feature>
<feature type="compositionally biased region" description="Basic and acidic residues" evidence="1">
    <location>
        <begin position="294"/>
        <end position="324"/>
    </location>
</feature>
<feature type="compositionally biased region" description="Basic residues" evidence="1">
    <location>
        <begin position="1293"/>
        <end position="1306"/>
    </location>
</feature>
<accession>A0ABQ8X7M4</accession>
<feature type="compositionally biased region" description="Basic and acidic residues" evidence="1">
    <location>
        <begin position="251"/>
        <end position="285"/>
    </location>
</feature>
<feature type="compositionally biased region" description="Low complexity" evidence="1">
    <location>
        <begin position="1083"/>
        <end position="1092"/>
    </location>
</feature>
<feature type="region of interest" description="Disordered" evidence="1">
    <location>
        <begin position="1293"/>
        <end position="1321"/>
    </location>
</feature>
<keyword evidence="3" id="KW-1185">Reference proteome</keyword>
<feature type="compositionally biased region" description="Polar residues" evidence="1">
    <location>
        <begin position="939"/>
        <end position="953"/>
    </location>
</feature>
<dbReference type="Proteomes" id="UP001150062">
    <property type="component" value="Unassembled WGS sequence"/>
</dbReference>
<evidence type="ECO:0000256" key="1">
    <source>
        <dbReference type="SAM" id="MobiDB-lite"/>
    </source>
</evidence>
<feature type="region of interest" description="Disordered" evidence="1">
    <location>
        <begin position="864"/>
        <end position="963"/>
    </location>
</feature>
<evidence type="ECO:0000313" key="2">
    <source>
        <dbReference type="EMBL" id="KAJ6228577.1"/>
    </source>
</evidence>
<feature type="compositionally biased region" description="Acidic residues" evidence="1">
    <location>
        <begin position="1121"/>
        <end position="1147"/>
    </location>
</feature>
<sequence length="1321" mass="156166">MVTTTFKSLLPNLTNEPQFSTLKQPRSIAISFFEDYLRSSNTKRAEFLKPTKEVFEEFFSILAKENKDKKKEIPFFKKDKINLGCTIKNLLISFPEENYNQKTIGNICYHKIRNENNGSDQKNQFQNKTRNSLIIFISVDRLSKMIKDLFNKNNNSNKNPDSQFKQSQIVFNDQTIDLSFLLFGENKNTIIDKLEKDLFNFLIKSKIYTKINFIHADTIDWFSSNLPFNSLTTFLCFQNEISFNIDPKFSKKEKEKENENENENEKEKEKEKNKTEETAEEKENNLIEGIKKRKGEEEKKEKEKEKEKEKRNDKENGSGSKSKFELKTENIEKLMLQIPLIKEGQYSINNGSTIINSIILKKIGNFSFQNSQNDNNVGLGTKKLNDNNNHNNNHVHTHNSNSEKNQDNKENGNQVTNKFQFISIISSNHLHNFLKSLNHFNCFLCKTEDHNETFLEILFMKSSAAIGKSNNSFSILQSCGRNCFLIYIEKENSKQEINQYTGNILLETKNCKTTYHNIKDNHSYNNNNNNKFLNNNNNNKNNNNNNNNNNNLHTPSQAINDNFLDKFANSKNKIMNTFQKNEKITNDSNIKFDQLHCKILENIEKIIFKKEKSISNFKLKKEIKKKTINNLNELLTNLICNLNQFNCEKFWRILFKENNNNSSKFVLKYLKNKIKMHTNSNLIYLYNNNNNKQNFNKQQNNSNENYIKIHFLLYFFNLIFLNYNKNEGKEIIDEEKIIINNLINFIFQNKILIKNSKKKLSNYFNFLIQIFDFENLISKLLKELISKIKLKIENKLELFCKMNTRNDYNSIFEVHSFSYYLPDLRNDDSTNNNIIKKLIQNSLDKKEKAIFKEVNFEIFESSSSSYSSFSSNDDNDEEDDSEEEEEEDDEEYFEKEKKNGNKNIENNDDEEEGEDKNGNNSNDIAEIENKNNGDDFGNINKNKVITDSKNSNSIDHDENNTLNKNYDNDQEYIFDLSIDNILNTIFLTDEQFSKIIPNPKKNIQLRQKERIKNKNISQSINFNAISNENSESQKEKHYQLRNEKPNKTETLELKQKKVTHNNHDYNTRDRIDANHSNLHIRINQNNPNNYNKHQNHNKMNDDNNNKKYKEKQKEKEKEKETENDEENEYENENEMEMEIEMEIETEKEEEKEKQRKKNKKKQKENDKQKDTKKQKEKENQNRFQDPNKLSIWLTGLQPNTTKDKKKRRIKFPPNNNLQNNHKNQTQRPILANRKRTLNEIPNINSDQSPSHNDTQNQDKNNKIIAKSKNSFHEILIMERSGKTGNGRRILIQKKKKKRKIFKKKINGKSTLNRPPPKKKSN</sequence>
<feature type="region of interest" description="Disordered" evidence="1">
    <location>
        <begin position="251"/>
        <end position="324"/>
    </location>
</feature>